<dbReference type="OrthoDB" id="2219495at2759"/>
<reference evidence="9" key="1">
    <citation type="submission" date="2020-06" db="EMBL/GenBank/DDBJ databases">
        <title>A chromosome-scale genome assembly of Talaromyces rugulosus W13939.</title>
        <authorList>
            <person name="Wang B."/>
            <person name="Guo L."/>
            <person name="Ye K."/>
            <person name="Wang L."/>
        </authorList>
    </citation>
    <scope>NUCLEOTIDE SEQUENCE [LARGE SCALE GENOMIC DNA]</scope>
    <source>
        <strain evidence="9">W13939</strain>
    </source>
</reference>
<organism evidence="8 9">
    <name type="scientific">Talaromyces rugulosus</name>
    <name type="common">Penicillium rugulosum</name>
    <dbReference type="NCBI Taxonomy" id="121627"/>
    <lineage>
        <taxon>Eukaryota</taxon>
        <taxon>Fungi</taxon>
        <taxon>Dikarya</taxon>
        <taxon>Ascomycota</taxon>
        <taxon>Pezizomycotina</taxon>
        <taxon>Eurotiomycetes</taxon>
        <taxon>Eurotiomycetidae</taxon>
        <taxon>Eurotiales</taxon>
        <taxon>Trichocomaceae</taxon>
        <taxon>Talaromyces</taxon>
        <taxon>Talaromyces sect. Islandici</taxon>
    </lineage>
</organism>
<comment type="similarity">
    <text evidence="2">Belongs to the MSOX/MTOX family.</text>
</comment>
<name>A0A7H8R460_TALRU</name>
<evidence type="ECO:0000256" key="2">
    <source>
        <dbReference type="ARBA" id="ARBA00010989"/>
    </source>
</evidence>
<dbReference type="SUPFAM" id="SSF51905">
    <property type="entry name" value="FAD/NAD(P)-binding domain"/>
    <property type="match status" value="1"/>
</dbReference>
<gene>
    <name evidence="8" type="ORF">TRUGW13939_08143</name>
</gene>
<dbReference type="GO" id="GO:0008115">
    <property type="term" value="F:sarcosine oxidase activity"/>
    <property type="evidence" value="ECO:0007669"/>
    <property type="project" value="TreeGrafter"/>
</dbReference>
<dbReference type="GO" id="GO:0050660">
    <property type="term" value="F:flavin adenine dinucleotide binding"/>
    <property type="evidence" value="ECO:0007669"/>
    <property type="project" value="InterPro"/>
</dbReference>
<proteinExistence type="inferred from homology"/>
<accession>A0A7H8R460</accession>
<dbReference type="PANTHER" id="PTHR10961:SF15">
    <property type="entry name" value="FAD DEPENDENT OXIDOREDUCTASE DOMAIN-CONTAINING PROTEIN"/>
    <property type="match status" value="1"/>
</dbReference>
<feature type="domain" description="FAD dependent oxidoreductase" evidence="7">
    <location>
        <begin position="12"/>
        <end position="424"/>
    </location>
</feature>
<keyword evidence="9" id="KW-1185">Reference proteome</keyword>
<evidence type="ECO:0000313" key="8">
    <source>
        <dbReference type="EMBL" id="QKX60997.1"/>
    </source>
</evidence>
<keyword evidence="6" id="KW-0472">Membrane</keyword>
<dbReference type="InterPro" id="IPR006076">
    <property type="entry name" value="FAD-dep_OxRdtase"/>
</dbReference>
<dbReference type="Proteomes" id="UP000509510">
    <property type="component" value="Chromosome IV"/>
</dbReference>
<dbReference type="InterPro" id="IPR036188">
    <property type="entry name" value="FAD/NAD-bd_sf"/>
</dbReference>
<dbReference type="Gene3D" id="3.50.50.60">
    <property type="entry name" value="FAD/NAD(P)-binding domain"/>
    <property type="match status" value="1"/>
</dbReference>
<dbReference type="SUPFAM" id="SSF54373">
    <property type="entry name" value="FAD-linked reductases, C-terminal domain"/>
    <property type="match status" value="1"/>
</dbReference>
<evidence type="ECO:0000259" key="7">
    <source>
        <dbReference type="Pfam" id="PF01266"/>
    </source>
</evidence>
<evidence type="ECO:0000256" key="1">
    <source>
        <dbReference type="ARBA" id="ARBA00001974"/>
    </source>
</evidence>
<evidence type="ECO:0000256" key="5">
    <source>
        <dbReference type="ARBA" id="ARBA00023002"/>
    </source>
</evidence>
<keyword evidence="6" id="KW-1133">Transmembrane helix</keyword>
<evidence type="ECO:0000313" key="9">
    <source>
        <dbReference type="Proteomes" id="UP000509510"/>
    </source>
</evidence>
<dbReference type="Gene3D" id="3.30.9.10">
    <property type="entry name" value="D-Amino Acid Oxidase, subunit A, domain 2"/>
    <property type="match status" value="1"/>
</dbReference>
<dbReference type="Pfam" id="PF01266">
    <property type="entry name" value="DAO"/>
    <property type="match status" value="1"/>
</dbReference>
<dbReference type="EMBL" id="CP055901">
    <property type="protein sequence ID" value="QKX60997.1"/>
    <property type="molecule type" value="Genomic_DNA"/>
</dbReference>
<evidence type="ECO:0000256" key="4">
    <source>
        <dbReference type="ARBA" id="ARBA00022827"/>
    </source>
</evidence>
<feature type="transmembrane region" description="Helical" evidence="6">
    <location>
        <begin position="12"/>
        <end position="29"/>
    </location>
</feature>
<keyword evidence="4" id="KW-0274">FAD</keyword>
<dbReference type="AlphaFoldDB" id="A0A7H8R460"/>
<keyword evidence="3" id="KW-0285">Flavoprotein</keyword>
<evidence type="ECO:0000256" key="6">
    <source>
        <dbReference type="SAM" id="Phobius"/>
    </source>
</evidence>
<dbReference type="KEGG" id="trg:TRUGW13939_08143"/>
<dbReference type="GeneID" id="55995632"/>
<protein>
    <recommendedName>
        <fullName evidence="7">FAD dependent oxidoreductase domain-containing protein</fullName>
    </recommendedName>
</protein>
<evidence type="ECO:0000256" key="3">
    <source>
        <dbReference type="ARBA" id="ARBA00022630"/>
    </source>
</evidence>
<dbReference type="PANTHER" id="PTHR10961">
    <property type="entry name" value="PEROXISOMAL SARCOSINE OXIDASE"/>
    <property type="match status" value="1"/>
</dbReference>
<dbReference type="InterPro" id="IPR045170">
    <property type="entry name" value="MTOX"/>
</dbReference>
<keyword evidence="5" id="KW-0560">Oxidoreductase</keyword>
<dbReference type="RefSeq" id="XP_035347172.1">
    <property type="nucleotide sequence ID" value="XM_035491279.1"/>
</dbReference>
<sequence>MPHRIPTKNEPIIIVGAGAFGLSTALHLARRGYTDVTVFDKQPYDKSLYSYFNGCDAASADVNKIIRAGYGKDVIYQALTLEALAGWDQWNAELESGQTVPTGMTTADRVWINNGHLSMTDGAVLPPFEQASLESMPKNTQLVATNPHDVQLAKSLGVNLEPFKRQNPSRPNVAIYDRTGGLTYADKACRFALHKARSYDAKFVLDPVAGELKELLRGSNGEVTGIRTADGKSHQAVMVILACGGWTPSILPALDGLNEATAGSVALLKIPWESPLFDRFAPENFPSWMHKMRDGHAGGLYGFPRTDDGWLKIGYRGTKYTNPQVQSDGRERSVPITRWSKGQTIKGIPKQALSVIQTFLDEYLPELGEAGIKISMTRICWYNDSFDNHLTIDRVPGMAGMMVATSGSGHAFKYFPSLGNWIVDVMEGVGIDRPAIQAWRWRSLGGQQTPINEIMQGSKGPRALSNTALITDSRLDSSAKL</sequence>
<keyword evidence="6" id="KW-0812">Transmembrane</keyword>
<comment type="cofactor">
    <cofactor evidence="1">
        <name>FAD</name>
        <dbReference type="ChEBI" id="CHEBI:57692"/>
    </cofactor>
</comment>